<dbReference type="Gene3D" id="3.30.360.10">
    <property type="entry name" value="Dihydrodipicolinate Reductase, domain 2"/>
    <property type="match status" value="1"/>
</dbReference>
<evidence type="ECO:0000259" key="3">
    <source>
        <dbReference type="Pfam" id="PF03447"/>
    </source>
</evidence>
<dbReference type="Pfam" id="PF03447">
    <property type="entry name" value="NAD_binding_3"/>
    <property type="match status" value="1"/>
</dbReference>
<evidence type="ECO:0000256" key="1">
    <source>
        <dbReference type="ARBA" id="ARBA00008331"/>
    </source>
</evidence>
<dbReference type="GO" id="GO:0009435">
    <property type="term" value="P:NAD+ biosynthetic process"/>
    <property type="evidence" value="ECO:0007669"/>
    <property type="project" value="InterPro"/>
</dbReference>
<evidence type="ECO:0000313" key="4">
    <source>
        <dbReference type="EMBL" id="OAF06300.1"/>
    </source>
</evidence>
<feature type="domain" description="Aspartate dehydrogenase" evidence="2">
    <location>
        <begin position="161"/>
        <end position="240"/>
    </location>
</feature>
<dbReference type="Proteomes" id="UP000077173">
    <property type="component" value="Unassembled WGS sequence"/>
</dbReference>
<dbReference type="Gene3D" id="3.40.50.720">
    <property type="entry name" value="NAD(P)-binding Rossmann-like Domain"/>
    <property type="match status" value="1"/>
</dbReference>
<gene>
    <name evidence="4" type="ORF">AXW67_32540</name>
</gene>
<sequence>MKYRKIGIIGAGLIGRSVYSEVARSQVAEVAYVLVSGAKAASERDLDGLDPALLMSDLDEAMAQPVDLVVEAAHADVLAAVAPRVLASADLCGFSCSALARPEAERAVEESCRVNGTQFFLPHGAILGLDGFVDGRDVIEDVTITTTKSAAGLGLENSVSGVVFEGSAREACRKFPRNVNVHAAIAIAGIGFDRTKSIVVAKPGTDEMRHRILVSGQGFAWDFSVASHSLGGVTGAYTPKSAAGSVRRILASSGIVSS</sequence>
<accession>A0A176YKE6</accession>
<dbReference type="Pfam" id="PF01958">
    <property type="entry name" value="Asp_DH_C"/>
    <property type="match status" value="1"/>
</dbReference>
<reference evidence="4 5" key="1">
    <citation type="submission" date="2016-02" db="EMBL/GenBank/DDBJ databases">
        <title>Draft genome sequence of the strain BR 10247T Bradyrhizobium neotropicale isolated from nodules of Centrolobium paraense.</title>
        <authorList>
            <person name="Simoes-Araujo J.L."/>
            <person name="Barauna A.C."/>
            <person name="Silva K."/>
            <person name="Zilli J.E."/>
        </authorList>
    </citation>
    <scope>NUCLEOTIDE SEQUENCE [LARGE SCALE GENOMIC DNA]</scope>
    <source>
        <strain evidence="4 5">BR 10247</strain>
    </source>
</reference>
<evidence type="ECO:0000259" key="2">
    <source>
        <dbReference type="Pfam" id="PF01958"/>
    </source>
</evidence>
<protein>
    <submittedName>
        <fullName evidence="4">DNA-binding protein</fullName>
    </submittedName>
</protein>
<name>A0A176YKE6_9BRAD</name>
<dbReference type="InterPro" id="IPR005106">
    <property type="entry name" value="Asp/hSer_DH_NAD-bd"/>
</dbReference>
<keyword evidence="4" id="KW-0238">DNA-binding</keyword>
<dbReference type="InterPro" id="IPR036291">
    <property type="entry name" value="NAD(P)-bd_dom_sf"/>
</dbReference>
<keyword evidence="5" id="KW-1185">Reference proteome</keyword>
<evidence type="ECO:0000313" key="5">
    <source>
        <dbReference type="Proteomes" id="UP000077173"/>
    </source>
</evidence>
<feature type="domain" description="Aspartate/homoserine dehydrogenase NAD-binding" evidence="3">
    <location>
        <begin position="10"/>
        <end position="122"/>
    </location>
</feature>
<dbReference type="GO" id="GO:0050661">
    <property type="term" value="F:NADP binding"/>
    <property type="evidence" value="ECO:0007669"/>
    <property type="project" value="InterPro"/>
</dbReference>
<dbReference type="PANTHER" id="PTHR31873">
    <property type="entry name" value="L-ASPARTATE DEHYDROGENASE-RELATED"/>
    <property type="match status" value="1"/>
</dbReference>
<dbReference type="GO" id="GO:0003677">
    <property type="term" value="F:DNA binding"/>
    <property type="evidence" value="ECO:0007669"/>
    <property type="project" value="UniProtKB-KW"/>
</dbReference>
<dbReference type="SUPFAM" id="SSF51735">
    <property type="entry name" value="NAD(P)-binding Rossmann-fold domains"/>
    <property type="match status" value="1"/>
</dbReference>
<dbReference type="RefSeq" id="WP_063682212.1">
    <property type="nucleotide sequence ID" value="NZ_LSEF01000123.1"/>
</dbReference>
<dbReference type="SUPFAM" id="SSF55347">
    <property type="entry name" value="Glyceraldehyde-3-phosphate dehydrogenase-like, C-terminal domain"/>
    <property type="match status" value="1"/>
</dbReference>
<organism evidence="4 5">
    <name type="scientific">Bradyrhizobium neotropicale</name>
    <dbReference type="NCBI Taxonomy" id="1497615"/>
    <lineage>
        <taxon>Bacteria</taxon>
        <taxon>Pseudomonadati</taxon>
        <taxon>Pseudomonadota</taxon>
        <taxon>Alphaproteobacteria</taxon>
        <taxon>Hyphomicrobiales</taxon>
        <taxon>Nitrobacteraceae</taxon>
        <taxon>Bradyrhizobium</taxon>
    </lineage>
</organism>
<dbReference type="AlphaFoldDB" id="A0A176YKE6"/>
<dbReference type="InterPro" id="IPR002811">
    <property type="entry name" value="Asp_DH"/>
</dbReference>
<comment type="caution">
    <text evidence="4">The sequence shown here is derived from an EMBL/GenBank/DDBJ whole genome shotgun (WGS) entry which is preliminary data.</text>
</comment>
<proteinExistence type="inferred from homology"/>
<comment type="similarity">
    <text evidence="1">Belongs to the L-aspartate dehydrogenase family.</text>
</comment>
<dbReference type="PANTHER" id="PTHR31873:SF6">
    <property type="entry name" value="ASPARTATE DEHYDROGENASE DOMAIN-CONTAINING PROTEIN"/>
    <property type="match status" value="1"/>
</dbReference>
<dbReference type="GO" id="GO:0033735">
    <property type="term" value="F:aspartate dehydrogenase [NAD(P)+] activity"/>
    <property type="evidence" value="ECO:0007669"/>
    <property type="project" value="InterPro"/>
</dbReference>
<dbReference type="EMBL" id="LSEF01000123">
    <property type="protein sequence ID" value="OAF06300.1"/>
    <property type="molecule type" value="Genomic_DNA"/>
</dbReference>